<dbReference type="VEuPathDB" id="FungiDB:EYZ11_000355"/>
<keyword evidence="2" id="KW-1185">Reference proteome</keyword>
<sequence>MRLQKVNNQSSQIPGPHGTRVVLHPCNPILLPEEQLLQCGCYVRGGAPEGA</sequence>
<gene>
    <name evidence="1" type="ORF">EYZ11_000355</name>
</gene>
<protein>
    <submittedName>
        <fullName evidence="1">Uncharacterized protein</fullName>
    </submittedName>
</protein>
<evidence type="ECO:0000313" key="1">
    <source>
        <dbReference type="EMBL" id="THD00164.1"/>
    </source>
</evidence>
<comment type="caution">
    <text evidence="1">The sequence shown here is derived from an EMBL/GenBank/DDBJ whole genome shotgun (WGS) entry which is preliminary data.</text>
</comment>
<dbReference type="Proteomes" id="UP000308092">
    <property type="component" value="Unassembled WGS sequence"/>
</dbReference>
<proteinExistence type="predicted"/>
<accession>A0A4S3JXR7</accession>
<evidence type="ECO:0000313" key="2">
    <source>
        <dbReference type="Proteomes" id="UP000308092"/>
    </source>
</evidence>
<organism evidence="1 2">
    <name type="scientific">Aspergillus tanneri</name>
    <dbReference type="NCBI Taxonomy" id="1220188"/>
    <lineage>
        <taxon>Eukaryota</taxon>
        <taxon>Fungi</taxon>
        <taxon>Dikarya</taxon>
        <taxon>Ascomycota</taxon>
        <taxon>Pezizomycotina</taxon>
        <taxon>Eurotiomycetes</taxon>
        <taxon>Eurotiomycetidae</taxon>
        <taxon>Eurotiales</taxon>
        <taxon>Aspergillaceae</taxon>
        <taxon>Aspergillus</taxon>
        <taxon>Aspergillus subgen. Circumdati</taxon>
    </lineage>
</organism>
<name>A0A4S3JXR7_9EURO</name>
<dbReference type="EMBL" id="SOSA01000005">
    <property type="protein sequence ID" value="THD00164.1"/>
    <property type="molecule type" value="Genomic_DNA"/>
</dbReference>
<dbReference type="AlphaFoldDB" id="A0A4S3JXR7"/>
<reference evidence="1 2" key="1">
    <citation type="submission" date="2019-03" db="EMBL/GenBank/DDBJ databases">
        <title>The genome sequence of a newly discovered highly antifungal drug resistant Aspergillus species, Aspergillus tanneri NIH 1004.</title>
        <authorList>
            <person name="Mounaud S."/>
            <person name="Singh I."/>
            <person name="Joardar V."/>
            <person name="Pakala S."/>
            <person name="Pakala S."/>
            <person name="Venepally P."/>
            <person name="Hoover J."/>
            <person name="Nierman W."/>
            <person name="Chung J."/>
            <person name="Losada L."/>
        </authorList>
    </citation>
    <scope>NUCLEOTIDE SEQUENCE [LARGE SCALE GENOMIC DNA]</scope>
    <source>
        <strain evidence="1 2">NIH1004</strain>
    </source>
</reference>